<dbReference type="RefSeq" id="WP_066286118.1">
    <property type="nucleotide sequence ID" value="NZ_CP016761.1"/>
</dbReference>
<dbReference type="OrthoDB" id="9807212at2"/>
<dbReference type="Pfam" id="PF07993">
    <property type="entry name" value="NAD_binding_4"/>
    <property type="match status" value="1"/>
</dbReference>
<dbReference type="KEGG" id="far:ABE41_002290"/>
<evidence type="ECO:0000313" key="3">
    <source>
        <dbReference type="Proteomes" id="UP000077412"/>
    </source>
</evidence>
<dbReference type="Proteomes" id="UP000077412">
    <property type="component" value="Chromosome"/>
</dbReference>
<sequence length="352" mass="40182">MNIFLTGATGFLGGRLIQNLAREGHTLFVLARNIKKAEQLLLKTADLKGDIHIIQGDITVPDLGMNKETQQELANKIDVFYHMAALVKFDLDLKEELFQINFSGTKYALEAAEKMGVSHFYYVSTAYTLGKDESAKEELHSLDRSFNNPYEESKCKAEHLCMDYKKLFNVTILRPAIIIGDSKTGEADSKFTLYGLLRSLEVFKKRFQRKGLGERVFHLLCEEGSTQNLVPVDYVADVLSDVLQKGRENNIYHITNSNPPLSADVFQIMRDKAGLDLFKLAPYDYEPNLNEEELLLNNVVDVYKNYLNRNIAFDDSNTQELLKTLDKKPLQMDEEMIKRIIKGYRDNSSITK</sequence>
<evidence type="ECO:0000313" key="2">
    <source>
        <dbReference type="EMBL" id="ANX10844.1"/>
    </source>
</evidence>
<dbReference type="EMBL" id="CP016761">
    <property type="protein sequence ID" value="ANX10844.1"/>
    <property type="molecule type" value="Genomic_DNA"/>
</dbReference>
<dbReference type="CDD" id="cd05263">
    <property type="entry name" value="MupV_like_SDR_e"/>
    <property type="match status" value="1"/>
</dbReference>
<gene>
    <name evidence="2" type="ORF">ABE41_002290</name>
</gene>
<dbReference type="InterPro" id="IPR036291">
    <property type="entry name" value="NAD(P)-bd_dom_sf"/>
</dbReference>
<dbReference type="SUPFAM" id="SSF51735">
    <property type="entry name" value="NAD(P)-binding Rossmann-fold domains"/>
    <property type="match status" value="1"/>
</dbReference>
<evidence type="ECO:0000259" key="1">
    <source>
        <dbReference type="Pfam" id="PF07993"/>
    </source>
</evidence>
<accession>A0A1B1Z080</accession>
<dbReference type="InterPro" id="IPR013120">
    <property type="entry name" value="FAR_NAD-bd"/>
</dbReference>
<protein>
    <recommendedName>
        <fullName evidence="1">Thioester reductase (TE) domain-containing protein</fullName>
    </recommendedName>
</protein>
<keyword evidence="3" id="KW-1185">Reference proteome</keyword>
<dbReference type="AlphaFoldDB" id="A0A1B1Z080"/>
<organism evidence="2 3">
    <name type="scientific">Fictibacillus arsenicus</name>
    <dbReference type="NCBI Taxonomy" id="255247"/>
    <lineage>
        <taxon>Bacteria</taxon>
        <taxon>Bacillati</taxon>
        <taxon>Bacillota</taxon>
        <taxon>Bacilli</taxon>
        <taxon>Bacillales</taxon>
        <taxon>Fictibacillaceae</taxon>
        <taxon>Fictibacillus</taxon>
    </lineage>
</organism>
<dbReference type="Gene3D" id="3.40.50.720">
    <property type="entry name" value="NAD(P)-binding Rossmann-like Domain"/>
    <property type="match status" value="1"/>
</dbReference>
<feature type="domain" description="Thioester reductase (TE)" evidence="1">
    <location>
        <begin position="5"/>
        <end position="238"/>
    </location>
</feature>
<name>A0A1B1Z080_9BACL</name>
<dbReference type="PANTHER" id="PTHR43000">
    <property type="entry name" value="DTDP-D-GLUCOSE 4,6-DEHYDRATASE-RELATED"/>
    <property type="match status" value="1"/>
</dbReference>
<dbReference type="STRING" id="255247.ABE41_002290"/>
<proteinExistence type="predicted"/>
<reference evidence="2 3" key="1">
    <citation type="submission" date="2016-08" db="EMBL/GenBank/DDBJ databases">
        <title>Complete genome sequence of Fictibacillus arsenicus G25-54, a strain with toxicity to nematodes and a potential arsenic-resistance activity.</title>
        <authorList>
            <person name="Zheng Z."/>
        </authorList>
    </citation>
    <scope>NUCLEOTIDE SEQUENCE [LARGE SCALE GENOMIC DNA]</scope>
    <source>
        <strain evidence="2 3">G25-54</strain>
    </source>
</reference>